<evidence type="ECO:0000256" key="3">
    <source>
        <dbReference type="ARBA" id="ARBA00022989"/>
    </source>
</evidence>
<evidence type="ECO:0000256" key="1">
    <source>
        <dbReference type="ARBA" id="ARBA00004141"/>
    </source>
</evidence>
<feature type="transmembrane region" description="Helical" evidence="6">
    <location>
        <begin position="41"/>
        <end position="61"/>
    </location>
</feature>
<keyword evidence="2 6" id="KW-0812">Transmembrane</keyword>
<keyword evidence="9" id="KW-1185">Reference proteome</keyword>
<evidence type="ECO:0000256" key="2">
    <source>
        <dbReference type="ARBA" id="ARBA00022692"/>
    </source>
</evidence>
<dbReference type="Pfam" id="PF12698">
    <property type="entry name" value="ABC2_membrane_3"/>
    <property type="match status" value="1"/>
</dbReference>
<feature type="region of interest" description="Disordered" evidence="5">
    <location>
        <begin position="1"/>
        <end position="34"/>
    </location>
</feature>
<evidence type="ECO:0000313" key="8">
    <source>
        <dbReference type="EMBL" id="MDX2914420.1"/>
    </source>
</evidence>
<name>A0ABU4LF51_9ACTN</name>
<feature type="transmembrane region" description="Helical" evidence="6">
    <location>
        <begin position="204"/>
        <end position="222"/>
    </location>
</feature>
<feature type="domain" description="ABC-2 type transporter transmembrane" evidence="7">
    <location>
        <begin position="39"/>
        <end position="149"/>
    </location>
</feature>
<evidence type="ECO:0000256" key="4">
    <source>
        <dbReference type="ARBA" id="ARBA00023136"/>
    </source>
</evidence>
<protein>
    <submittedName>
        <fullName evidence="8">ABC transporter permease</fullName>
    </submittedName>
</protein>
<accession>A0ABU4LF51</accession>
<reference evidence="8 9" key="1">
    <citation type="journal article" date="2023" name="Microb. Genom.">
        <title>Mesoterricola silvestris gen. nov., sp. nov., Mesoterricola sediminis sp. nov., Geothrix oryzae sp. nov., Geothrix edaphica sp. nov., Geothrix rubra sp. nov., and Geothrix limicola sp. nov., six novel members of Acidobacteriota isolated from soils.</title>
        <authorList>
            <person name="Weisberg A.J."/>
            <person name="Pearce E."/>
            <person name="Kramer C.G."/>
            <person name="Chang J.H."/>
            <person name="Clarke C.R."/>
        </authorList>
    </citation>
    <scope>NUCLEOTIDE SEQUENCE [LARGE SCALE GENOMIC DNA]</scope>
    <source>
        <strain evidence="8 9">NRRL_B-2795</strain>
    </source>
</reference>
<feature type="transmembrane region" description="Helical" evidence="6">
    <location>
        <begin position="262"/>
        <end position="281"/>
    </location>
</feature>
<comment type="caution">
    <text evidence="8">The sequence shown here is derived from an EMBL/GenBank/DDBJ whole genome shotgun (WGS) entry which is preliminary data.</text>
</comment>
<feature type="transmembrane region" description="Helical" evidence="6">
    <location>
        <begin position="175"/>
        <end position="197"/>
    </location>
</feature>
<comment type="subcellular location">
    <subcellularLocation>
        <location evidence="1">Membrane</location>
        <topology evidence="1">Multi-pass membrane protein</topology>
    </subcellularLocation>
</comment>
<gene>
    <name evidence="8" type="ORF">PV517_37825</name>
</gene>
<feature type="transmembrane region" description="Helical" evidence="6">
    <location>
        <begin position="317"/>
        <end position="339"/>
    </location>
</feature>
<evidence type="ECO:0000256" key="6">
    <source>
        <dbReference type="SAM" id="Phobius"/>
    </source>
</evidence>
<feature type="transmembrane region" description="Helical" evidence="6">
    <location>
        <begin position="234"/>
        <end position="255"/>
    </location>
</feature>
<dbReference type="RefSeq" id="WP_086755560.1">
    <property type="nucleotide sequence ID" value="NZ_JAGJBZ010000001.1"/>
</dbReference>
<dbReference type="InterPro" id="IPR013525">
    <property type="entry name" value="ABC2_TM"/>
</dbReference>
<organism evidence="8 9">
    <name type="scientific">Streptomyces griseiscabiei</name>
    <dbReference type="NCBI Taxonomy" id="2993540"/>
    <lineage>
        <taxon>Bacteria</taxon>
        <taxon>Bacillati</taxon>
        <taxon>Actinomycetota</taxon>
        <taxon>Actinomycetes</taxon>
        <taxon>Kitasatosporales</taxon>
        <taxon>Streptomycetaceae</taxon>
        <taxon>Streptomyces</taxon>
    </lineage>
</organism>
<dbReference type="Proteomes" id="UP001271723">
    <property type="component" value="Unassembled WGS sequence"/>
</dbReference>
<proteinExistence type="predicted"/>
<sequence length="363" mass="35990">MSAPSAAPTAAQATGTTPATAAGPGPAAPTPAHAAPPSRRMIAIIVLIPVIAALALWAFAWPNARTAPRDLPLGVAGPATAVTQVEQQLKQRDGAFEIHRYADEAAARDAIKDRTVYGAVVVTQAGPKLLTASAASPMVAQLLQQAVTQQAAEEGVPVTTADVVAGPANDPRGGAFGSSVLPLALAGTASGALVTVLGLRRWRAVGALAGAAALVGVAATAITDSWLGVLGGHWWAEAGVLSLATLAVGATVAGLASLLGRAGLGLGALLIVFLGNPFAAASSAPQLLPEPVGALGQLLPPGAGASLLRSVSFFDGAAALTPALVLTTWATLGLAAVLLGDLLRRRPKPTERTTAEPAPAPAH</sequence>
<evidence type="ECO:0000313" key="9">
    <source>
        <dbReference type="Proteomes" id="UP001271723"/>
    </source>
</evidence>
<dbReference type="EMBL" id="JARAVY010000020">
    <property type="protein sequence ID" value="MDX2914420.1"/>
    <property type="molecule type" value="Genomic_DNA"/>
</dbReference>
<evidence type="ECO:0000256" key="5">
    <source>
        <dbReference type="SAM" id="MobiDB-lite"/>
    </source>
</evidence>
<evidence type="ECO:0000259" key="7">
    <source>
        <dbReference type="Pfam" id="PF12698"/>
    </source>
</evidence>
<keyword evidence="4 6" id="KW-0472">Membrane</keyword>
<keyword evidence="3 6" id="KW-1133">Transmembrane helix</keyword>